<dbReference type="Proteomes" id="UP000626026">
    <property type="component" value="Unassembled WGS sequence"/>
</dbReference>
<feature type="domain" description="Amidase" evidence="1">
    <location>
        <begin position="31"/>
        <end position="450"/>
    </location>
</feature>
<dbReference type="EMBL" id="JACTVA010000017">
    <property type="protein sequence ID" value="MBC9207438.1"/>
    <property type="molecule type" value="Genomic_DNA"/>
</dbReference>
<dbReference type="PANTHER" id="PTHR11895">
    <property type="entry name" value="TRANSAMIDASE"/>
    <property type="match status" value="1"/>
</dbReference>
<gene>
    <name evidence="2" type="ORF">IBL26_11390</name>
</gene>
<dbReference type="Gene3D" id="3.90.1300.10">
    <property type="entry name" value="Amidase signature (AS) domain"/>
    <property type="match status" value="1"/>
</dbReference>
<dbReference type="InterPro" id="IPR036928">
    <property type="entry name" value="AS_sf"/>
</dbReference>
<protein>
    <submittedName>
        <fullName evidence="2">Amidase</fullName>
    </submittedName>
</protein>
<comment type="caution">
    <text evidence="2">The sequence shown here is derived from an EMBL/GenBank/DDBJ whole genome shotgun (WGS) entry which is preliminary data.</text>
</comment>
<dbReference type="PROSITE" id="PS00571">
    <property type="entry name" value="AMIDASES"/>
    <property type="match status" value="1"/>
</dbReference>
<dbReference type="Pfam" id="PF01425">
    <property type="entry name" value="Amidase"/>
    <property type="match status" value="1"/>
</dbReference>
<dbReference type="InterPro" id="IPR020556">
    <property type="entry name" value="Amidase_CS"/>
</dbReference>
<dbReference type="SUPFAM" id="SSF75304">
    <property type="entry name" value="Amidase signature (AS) enzymes"/>
    <property type="match status" value="1"/>
</dbReference>
<proteinExistence type="predicted"/>
<dbReference type="RefSeq" id="WP_187784605.1">
    <property type="nucleotide sequence ID" value="NZ_JACTVA010000017.1"/>
</dbReference>
<evidence type="ECO:0000313" key="2">
    <source>
        <dbReference type="EMBL" id="MBC9207438.1"/>
    </source>
</evidence>
<keyword evidence="3" id="KW-1185">Reference proteome</keyword>
<name>A0ABR7RLY5_9PROT</name>
<evidence type="ECO:0000313" key="3">
    <source>
        <dbReference type="Proteomes" id="UP000626026"/>
    </source>
</evidence>
<accession>A0ABR7RLY5</accession>
<organism evidence="2 3">
    <name type="scientific">Teichococcus aerophilus</name>
    <dbReference type="NCBI Taxonomy" id="1224513"/>
    <lineage>
        <taxon>Bacteria</taxon>
        <taxon>Pseudomonadati</taxon>
        <taxon>Pseudomonadota</taxon>
        <taxon>Alphaproteobacteria</taxon>
        <taxon>Acetobacterales</taxon>
        <taxon>Roseomonadaceae</taxon>
        <taxon>Roseomonas</taxon>
    </lineage>
</organism>
<sequence length="476" mass="50046">MSTPDLHDLHDLPIAEAGQQLRDGSLTSQRLTRHLLDRMATLEPSLHSFVLVTEERAMADATRADAELAAGTDRGPMHGIPYALKDIYDTAGIRTTCHSKLLIENIPAKDSVVAGKLAGAGGVLLGKLATHEFALGGPSFDLPFPPARNPWNTDHITGGSSSGSGAAVAARLVRTAMGSDTGGSIRGPAAYCGTVGLKPTYGLVSRRGVFPLSYTLDHCGPLSASVEDAAITTEIIAGFDASDPASADRPAPNLRKGLRDGVAGLRIGVPRNLYKDAEGLAPATVAALDRMANDLAAAGAVVQEIALPDYALFNACGRVILIAEAYAIHEDNLRSRPLDFGELLLMRMAVGATISAADYIQAQRLRRELSEAVNRVALRQCDLLLTACALGPAPRFADYPADRPGPMHIQTMPFNVTGNPALSMPAGFSDTGLPLSAQLVARPFEEALLLRAGYAVEQIVAAWDTPRSPALLAEAA</sequence>
<dbReference type="PANTHER" id="PTHR11895:SF176">
    <property type="entry name" value="AMIDASE AMID-RELATED"/>
    <property type="match status" value="1"/>
</dbReference>
<evidence type="ECO:0000259" key="1">
    <source>
        <dbReference type="Pfam" id="PF01425"/>
    </source>
</evidence>
<dbReference type="InterPro" id="IPR000120">
    <property type="entry name" value="Amidase"/>
</dbReference>
<dbReference type="InterPro" id="IPR023631">
    <property type="entry name" value="Amidase_dom"/>
</dbReference>
<reference evidence="2 3" key="1">
    <citation type="journal article" date="2013" name="Int. J. Syst. Evol. Microbiol.">
        <title>Roseomonas aerophila sp. nov., isolated from air.</title>
        <authorList>
            <person name="Kim S.J."/>
            <person name="Weon H.Y."/>
            <person name="Ahn J.H."/>
            <person name="Hong S.B."/>
            <person name="Seok S.J."/>
            <person name="Whang K.S."/>
            <person name="Kwon S.W."/>
        </authorList>
    </citation>
    <scope>NUCLEOTIDE SEQUENCE [LARGE SCALE GENOMIC DNA]</scope>
    <source>
        <strain evidence="2 3">NBRC 108923</strain>
    </source>
</reference>